<evidence type="ECO:0000256" key="6">
    <source>
        <dbReference type="ARBA" id="ARBA00023121"/>
    </source>
</evidence>
<protein>
    <recommendedName>
        <fullName evidence="8">Maintenance of mitochondrial morphology protein 1</fullName>
    </recommendedName>
</protein>
<organism evidence="12 13">
    <name type="scientific">Jimgerdemannia flammicorona</name>
    <dbReference type="NCBI Taxonomy" id="994334"/>
    <lineage>
        <taxon>Eukaryota</taxon>
        <taxon>Fungi</taxon>
        <taxon>Fungi incertae sedis</taxon>
        <taxon>Mucoromycota</taxon>
        <taxon>Mucoromycotina</taxon>
        <taxon>Endogonomycetes</taxon>
        <taxon>Endogonales</taxon>
        <taxon>Endogonaceae</taxon>
        <taxon>Jimgerdemannia</taxon>
    </lineage>
</organism>
<evidence type="ECO:0000256" key="1">
    <source>
        <dbReference type="ARBA" id="ARBA00022448"/>
    </source>
</evidence>
<evidence type="ECO:0000256" key="7">
    <source>
        <dbReference type="ARBA" id="ARBA00023136"/>
    </source>
</evidence>
<comment type="caution">
    <text evidence="12">The sequence shown here is derived from an EMBL/GenBank/DDBJ whole genome shotgun (WGS) entry which is preliminary data.</text>
</comment>
<dbReference type="CDD" id="cd21671">
    <property type="entry name" value="SMP_Mmm1"/>
    <property type="match status" value="1"/>
</dbReference>
<gene>
    <name evidence="8" type="primary">MMM1</name>
    <name evidence="12" type="ORF">BC936DRAFT_146305</name>
</gene>
<reference evidence="12 13" key="1">
    <citation type="journal article" date="2018" name="New Phytol.">
        <title>Phylogenomics of Endogonaceae and evolution of mycorrhizas within Mucoromycota.</title>
        <authorList>
            <person name="Chang Y."/>
            <person name="Desiro A."/>
            <person name="Na H."/>
            <person name="Sandor L."/>
            <person name="Lipzen A."/>
            <person name="Clum A."/>
            <person name="Barry K."/>
            <person name="Grigoriev I.V."/>
            <person name="Martin F.M."/>
            <person name="Stajich J.E."/>
            <person name="Smith M.E."/>
            <person name="Bonito G."/>
            <person name="Spatafora J.W."/>
        </authorList>
    </citation>
    <scope>NUCLEOTIDE SEQUENCE [LARGE SCALE GENOMIC DNA]</scope>
    <source>
        <strain evidence="12 13">GMNB39</strain>
    </source>
</reference>
<comment type="subunit">
    <text evidence="8">Homodimer. Component of the ER-mitochondria encounter structure (ERMES) or MDM complex, composed of MMM1, MDM10, MDM12 and MDM34. A MMM1 homodimer associates with one molecule of MDM12 on each side in a pairwise head-to-tail manner, and the SMP-LTD domains of MMM1 and MDM12 generate a continuous hydrophobic tunnel for phospholipid trafficking.</text>
</comment>
<sequence>MLQPEVIPPYLADYIQACLVQACLGSKTSNWSFTQGLLLGQFSIIILFIVALRYLLLEDVDAKKRSTTTRSIPPTAKPTSATQTTLPTTSDILAKTFYDLVRHQPESVEWLNVLLAQAITQFREEANVNGRLMLTVDDVLNGGVRPDFVGPIRVTELNLGDDFPIFSKARIRPSDELAQMRAEIDFDFNNQVTLGIDTRVFVNWPKPRFAALPVSLVLSVIKFSGTLTVELLTTPTDRYIALSVLPDFSLEFAVQSLIGSRTKLEDVPKLADLITSKLRNVFIDRLVFPNFARVRVPSMWAGPVKIKPEEALREEMVERKGSAKEGIEEENGSGVKTKVKEKLEDFAEDVKEA</sequence>
<dbReference type="PANTHER" id="PTHR13466:SF0">
    <property type="entry name" value="SMP-LTD DOMAIN-CONTAINING PROTEIN"/>
    <property type="match status" value="1"/>
</dbReference>
<evidence type="ECO:0000256" key="2">
    <source>
        <dbReference type="ARBA" id="ARBA00022692"/>
    </source>
</evidence>
<dbReference type="EMBL" id="RBNI01000514">
    <property type="protein sequence ID" value="RUP51726.1"/>
    <property type="molecule type" value="Genomic_DNA"/>
</dbReference>
<dbReference type="GO" id="GO:0006869">
    <property type="term" value="P:lipid transport"/>
    <property type="evidence" value="ECO:0007669"/>
    <property type="project" value="UniProtKB-KW"/>
</dbReference>
<dbReference type="PROSITE" id="PS51847">
    <property type="entry name" value="SMP"/>
    <property type="match status" value="1"/>
</dbReference>
<dbReference type="OrthoDB" id="5599157at2759"/>
<evidence type="ECO:0000313" key="12">
    <source>
        <dbReference type="EMBL" id="RUP51726.1"/>
    </source>
</evidence>
<keyword evidence="1" id="KW-0813">Transport</keyword>
<evidence type="ECO:0000256" key="9">
    <source>
        <dbReference type="SAM" id="MobiDB-lite"/>
    </source>
</evidence>
<dbReference type="GO" id="GO:0045040">
    <property type="term" value="P:protein insertion into mitochondrial outer membrane"/>
    <property type="evidence" value="ECO:0007669"/>
    <property type="project" value="UniProtKB-UniRule"/>
</dbReference>
<keyword evidence="7 8" id="KW-0472">Membrane</keyword>
<dbReference type="Pfam" id="PF10296">
    <property type="entry name" value="MMM1"/>
    <property type="match status" value="2"/>
</dbReference>
<dbReference type="GO" id="GO:0008289">
    <property type="term" value="F:lipid binding"/>
    <property type="evidence" value="ECO:0007669"/>
    <property type="project" value="UniProtKB-KW"/>
</dbReference>
<evidence type="ECO:0000256" key="5">
    <source>
        <dbReference type="ARBA" id="ARBA00023055"/>
    </source>
</evidence>
<keyword evidence="6" id="KW-0446">Lipid-binding</keyword>
<feature type="transmembrane region" description="Helical" evidence="10">
    <location>
        <begin position="36"/>
        <end position="56"/>
    </location>
</feature>
<feature type="domain" description="SMP-LTD" evidence="11">
    <location>
        <begin position="104"/>
        <end position="297"/>
    </location>
</feature>
<accession>A0A433DM03</accession>
<proteinExistence type="inferred from homology"/>
<dbReference type="AlphaFoldDB" id="A0A433DM03"/>
<comment type="function">
    <text evidence="8">Component of the ERMES/MDM complex, which serves as a molecular tether to connect the endoplasmic reticulum (ER) and mitochondria. Components of this complex are involved in the control of mitochondrial shape and protein biogenesis, and function in nonvesicular lipid trafficking between the ER and mitochondria. The MDM12-MMM1 subcomplex functions in the major beta-barrel assembly pathway that is responsible for biogenesis of all outer membrane beta-barrel proteins, and acts in a late step after the SAM complex. The MDM10-MDM12-MMM1 subcomplex further acts in the TOM40-specific pathway after the action of the MDM12-MMM1 complex. Essential for establishing and maintaining the structure of mitochondria and maintenance of mtDNA nucleoids.</text>
</comment>
<evidence type="ECO:0000313" key="13">
    <source>
        <dbReference type="Proteomes" id="UP000268093"/>
    </source>
</evidence>
<dbReference type="InterPro" id="IPR019411">
    <property type="entry name" value="MMM1_dom"/>
</dbReference>
<feature type="topological domain" description="Lumenal" evidence="8">
    <location>
        <begin position="1"/>
        <end position="36"/>
    </location>
</feature>
<keyword evidence="3 8" id="KW-0256">Endoplasmic reticulum</keyword>
<keyword evidence="13" id="KW-1185">Reference proteome</keyword>
<dbReference type="Proteomes" id="UP000268093">
    <property type="component" value="Unassembled WGS sequence"/>
</dbReference>
<keyword evidence="2 8" id="KW-0812">Transmembrane</keyword>
<comment type="similarity">
    <text evidence="8">Belongs to the MMM1 family.</text>
</comment>
<keyword evidence="4 8" id="KW-1133">Transmembrane helix</keyword>
<keyword evidence="5" id="KW-0445">Lipid transport</keyword>
<dbReference type="GO" id="GO:0005789">
    <property type="term" value="C:endoplasmic reticulum membrane"/>
    <property type="evidence" value="ECO:0007669"/>
    <property type="project" value="UniProtKB-SubCell"/>
</dbReference>
<dbReference type="GO" id="GO:0032865">
    <property type="term" value="C:ERMES complex"/>
    <property type="evidence" value="ECO:0007669"/>
    <property type="project" value="UniProtKB-UniRule"/>
</dbReference>
<feature type="region of interest" description="Disordered" evidence="9">
    <location>
        <begin position="317"/>
        <end position="340"/>
    </location>
</feature>
<dbReference type="HAMAP" id="MF_03103">
    <property type="entry name" value="Mmm1"/>
    <property type="match status" value="1"/>
</dbReference>
<dbReference type="InterPro" id="IPR027537">
    <property type="entry name" value="Mmm1"/>
</dbReference>
<feature type="topological domain" description="Cytoplasmic" evidence="8">
    <location>
        <begin position="58"/>
        <end position="353"/>
    </location>
</feature>
<feature type="compositionally biased region" description="Basic and acidic residues" evidence="9">
    <location>
        <begin position="317"/>
        <end position="326"/>
    </location>
</feature>
<evidence type="ECO:0000259" key="11">
    <source>
        <dbReference type="PROSITE" id="PS51847"/>
    </source>
</evidence>
<dbReference type="PANTHER" id="PTHR13466">
    <property type="entry name" value="TEX2 PROTEIN-RELATED"/>
    <property type="match status" value="1"/>
</dbReference>
<dbReference type="InterPro" id="IPR031468">
    <property type="entry name" value="SMP_LBD"/>
</dbReference>
<evidence type="ECO:0000256" key="8">
    <source>
        <dbReference type="HAMAP-Rule" id="MF_03103"/>
    </source>
</evidence>
<evidence type="ECO:0000256" key="10">
    <source>
        <dbReference type="SAM" id="Phobius"/>
    </source>
</evidence>
<evidence type="ECO:0000256" key="4">
    <source>
        <dbReference type="ARBA" id="ARBA00022989"/>
    </source>
</evidence>
<evidence type="ECO:0000256" key="3">
    <source>
        <dbReference type="ARBA" id="ARBA00022824"/>
    </source>
</evidence>
<comment type="subcellular location">
    <subcellularLocation>
        <location evidence="8">Endoplasmic reticulum membrane</location>
        <topology evidence="8">Single-pass type I membrane protein</topology>
    </subcellularLocation>
    <text evidence="8">The ERMES/MDM complex localizes to a few discrete foci (around 10 per single cell), that represent mitochondria-endoplasmic reticulum junctions. These foci are often found next to mtDNA nucleoids.</text>
</comment>
<name>A0A433DM03_9FUNG</name>